<evidence type="ECO:0000256" key="2">
    <source>
        <dbReference type="ARBA" id="ARBA00022679"/>
    </source>
</evidence>
<dbReference type="GO" id="GO:0035556">
    <property type="term" value="P:intracellular signal transduction"/>
    <property type="evidence" value="ECO:0000318"/>
    <property type="project" value="GO_Central"/>
</dbReference>
<sequence>MAGLLKGHRHVAVKIFTNDGQNTDEIVIYKHISQGNKSRLGYRYVRSALDSFELINRGNIKSDNILHLIEDSSILAAFEEAEIAQPSPRRKAVDREIYVSRTLDMPASIGEPILCDFGNAVYGTKINNDDVYPDVYRCPEVMLRLPWSYSADIWNVGAMIWDIFEELISLLGPPPLELIKRGERSAEWFDWNGKWLEPDEDEPDRLPLLPPSSLEDAEENLNGMDKELFLNFIKSMLQWEPEKRKTARELLKDPWLTRSY</sequence>
<reference evidence="8" key="1">
    <citation type="journal article" date="2011" name="PLoS Genet.">
        <title>Genomic analysis of the necrotrophic fungal pathogens Sclerotinia sclerotiorum and Botrytis cinerea.</title>
        <authorList>
            <person name="Amselem J."/>
            <person name="Cuomo C.A."/>
            <person name="van Kan J.A."/>
            <person name="Viaud M."/>
            <person name="Benito E.P."/>
            <person name="Couloux A."/>
            <person name="Coutinho P.M."/>
            <person name="de Vries R.P."/>
            <person name="Dyer P.S."/>
            <person name="Fillinger S."/>
            <person name="Fournier E."/>
            <person name="Gout L."/>
            <person name="Hahn M."/>
            <person name="Kohn L."/>
            <person name="Lapalu N."/>
            <person name="Plummer K.M."/>
            <person name="Pradier J.M."/>
            <person name="Quevillon E."/>
            <person name="Sharon A."/>
            <person name="Simon A."/>
            <person name="ten Have A."/>
            <person name="Tudzynski B."/>
            <person name="Tudzynski P."/>
            <person name="Wincker P."/>
            <person name="Andrew M."/>
            <person name="Anthouard V."/>
            <person name="Beever R.E."/>
            <person name="Beffa R."/>
            <person name="Benoit I."/>
            <person name="Bouzid O."/>
            <person name="Brault B."/>
            <person name="Chen Z."/>
            <person name="Choquer M."/>
            <person name="Collemare J."/>
            <person name="Cotton P."/>
            <person name="Danchin E.G."/>
            <person name="Da Silva C."/>
            <person name="Gautier A."/>
            <person name="Giraud C."/>
            <person name="Giraud T."/>
            <person name="Gonzalez C."/>
            <person name="Grossetete S."/>
            <person name="Guldener U."/>
            <person name="Henrissat B."/>
            <person name="Howlett B.J."/>
            <person name="Kodira C."/>
            <person name="Kretschmer M."/>
            <person name="Lappartient A."/>
            <person name="Leroch M."/>
            <person name="Levis C."/>
            <person name="Mauceli E."/>
            <person name="Neuveglise C."/>
            <person name="Oeser B."/>
            <person name="Pearson M."/>
            <person name="Poulain J."/>
            <person name="Poussereau N."/>
            <person name="Quesneville H."/>
            <person name="Rascle C."/>
            <person name="Schumacher J."/>
            <person name="Segurens B."/>
            <person name="Sexton A."/>
            <person name="Silva E."/>
            <person name="Sirven C."/>
            <person name="Soanes D.M."/>
            <person name="Talbot N.J."/>
            <person name="Templeton M."/>
            <person name="Yandava C."/>
            <person name="Yarden O."/>
            <person name="Zeng Q."/>
            <person name="Rollins J.A."/>
            <person name="Lebrun M.H."/>
            <person name="Dickman M."/>
        </authorList>
    </citation>
    <scope>NUCLEOTIDE SEQUENCE [LARGE SCALE GENOMIC DNA]</scope>
    <source>
        <strain evidence="8">ATCC 18683 / 1980 / Ss-1</strain>
    </source>
</reference>
<keyword evidence="3" id="KW-0547">Nucleotide-binding</keyword>
<dbReference type="Pfam" id="PF00069">
    <property type="entry name" value="Pkinase"/>
    <property type="match status" value="1"/>
</dbReference>
<evidence type="ECO:0000259" key="6">
    <source>
        <dbReference type="PROSITE" id="PS50011"/>
    </source>
</evidence>
<accession>A7EMK7</accession>
<keyword evidence="8" id="KW-1185">Reference proteome</keyword>
<gene>
    <name evidence="7" type="ORF">SS1G_06555</name>
</gene>
<dbReference type="GeneID" id="5488271"/>
<evidence type="ECO:0000256" key="5">
    <source>
        <dbReference type="ARBA" id="ARBA00022840"/>
    </source>
</evidence>
<dbReference type="GO" id="GO:0005634">
    <property type="term" value="C:nucleus"/>
    <property type="evidence" value="ECO:0000318"/>
    <property type="project" value="GO_Central"/>
</dbReference>
<dbReference type="KEGG" id="ssl:SS1G_06555"/>
<dbReference type="InterPro" id="IPR011009">
    <property type="entry name" value="Kinase-like_dom_sf"/>
</dbReference>
<dbReference type="EMBL" id="CH476628">
    <property type="protein sequence ID" value="EDO04073.1"/>
    <property type="molecule type" value="Genomic_DNA"/>
</dbReference>
<evidence type="ECO:0000313" key="8">
    <source>
        <dbReference type="Proteomes" id="UP000001312"/>
    </source>
</evidence>
<keyword evidence="4" id="KW-0418">Kinase</keyword>
<dbReference type="RefSeq" id="XP_001592315.1">
    <property type="nucleotide sequence ID" value="XM_001592265.1"/>
</dbReference>
<dbReference type="GO" id="GO:0005737">
    <property type="term" value="C:cytoplasm"/>
    <property type="evidence" value="ECO:0000318"/>
    <property type="project" value="GO_Central"/>
</dbReference>
<evidence type="ECO:0000256" key="4">
    <source>
        <dbReference type="ARBA" id="ARBA00022777"/>
    </source>
</evidence>
<dbReference type="Gene3D" id="1.10.510.10">
    <property type="entry name" value="Transferase(Phosphotransferase) domain 1"/>
    <property type="match status" value="2"/>
</dbReference>
<dbReference type="GO" id="GO:0004674">
    <property type="term" value="F:protein serine/threonine kinase activity"/>
    <property type="evidence" value="ECO:0000318"/>
    <property type="project" value="GO_Central"/>
</dbReference>
<organism evidence="7 8">
    <name type="scientific">Sclerotinia sclerotiorum (strain ATCC 18683 / 1980 / Ss-1)</name>
    <name type="common">White mold</name>
    <name type="synonym">Whetzelinia sclerotiorum</name>
    <dbReference type="NCBI Taxonomy" id="665079"/>
    <lineage>
        <taxon>Eukaryota</taxon>
        <taxon>Fungi</taxon>
        <taxon>Dikarya</taxon>
        <taxon>Ascomycota</taxon>
        <taxon>Pezizomycotina</taxon>
        <taxon>Leotiomycetes</taxon>
        <taxon>Helotiales</taxon>
        <taxon>Sclerotiniaceae</taxon>
        <taxon>Sclerotinia</taxon>
    </lineage>
</organism>
<keyword evidence="2" id="KW-0808">Transferase</keyword>
<dbReference type="GO" id="GO:0005524">
    <property type="term" value="F:ATP binding"/>
    <property type="evidence" value="ECO:0007669"/>
    <property type="project" value="UniProtKB-KW"/>
</dbReference>
<dbReference type="PANTHER" id="PTHR24058">
    <property type="entry name" value="DUAL SPECIFICITY PROTEIN KINASE"/>
    <property type="match status" value="1"/>
</dbReference>
<proteinExistence type="predicted"/>
<feature type="domain" description="Protein kinase" evidence="6">
    <location>
        <begin position="1"/>
        <end position="256"/>
    </location>
</feature>
<dbReference type="InterPro" id="IPR050494">
    <property type="entry name" value="Ser_Thr_dual-spec_kinase"/>
</dbReference>
<dbReference type="SUPFAM" id="SSF56112">
    <property type="entry name" value="Protein kinase-like (PK-like)"/>
    <property type="match status" value="1"/>
</dbReference>
<evidence type="ECO:0000256" key="1">
    <source>
        <dbReference type="ARBA" id="ARBA00022527"/>
    </source>
</evidence>
<dbReference type="OMA" id="WIAHEHA"/>
<keyword evidence="5" id="KW-0067">ATP-binding</keyword>
<dbReference type="Gene3D" id="3.30.200.20">
    <property type="entry name" value="Phosphorylase Kinase, domain 1"/>
    <property type="match status" value="1"/>
</dbReference>
<dbReference type="Proteomes" id="UP000001312">
    <property type="component" value="Unassembled WGS sequence"/>
</dbReference>
<evidence type="ECO:0000313" key="7">
    <source>
        <dbReference type="EMBL" id="EDO04073.1"/>
    </source>
</evidence>
<evidence type="ECO:0000256" key="3">
    <source>
        <dbReference type="ARBA" id="ARBA00022741"/>
    </source>
</evidence>
<dbReference type="PROSITE" id="PS50011">
    <property type="entry name" value="PROTEIN_KINASE_DOM"/>
    <property type="match status" value="1"/>
</dbReference>
<dbReference type="InParanoid" id="A7EMK7"/>
<dbReference type="STRING" id="665079.A7EMK7"/>
<name>A7EMK7_SCLS1</name>
<dbReference type="InterPro" id="IPR000719">
    <property type="entry name" value="Prot_kinase_dom"/>
</dbReference>
<dbReference type="AlphaFoldDB" id="A7EMK7"/>
<keyword evidence="1" id="KW-0723">Serine/threonine-protein kinase</keyword>
<dbReference type="SMART" id="SM00220">
    <property type="entry name" value="S_TKc"/>
    <property type="match status" value="1"/>
</dbReference>
<protein>
    <recommendedName>
        <fullName evidence="6">Protein kinase domain-containing protein</fullName>
    </recommendedName>
</protein>